<dbReference type="InterPro" id="IPR011600">
    <property type="entry name" value="Pept_C14_caspase"/>
</dbReference>
<dbReference type="MEROPS" id="C14.A06"/>
<gene>
    <name evidence="2" type="ORF">DAPPUDRAFT_322069</name>
</gene>
<dbReference type="Pfam" id="PF00656">
    <property type="entry name" value="Peptidase_C14"/>
    <property type="match status" value="1"/>
</dbReference>
<keyword evidence="3" id="KW-1185">Reference proteome</keyword>
<organism evidence="2 3">
    <name type="scientific">Daphnia pulex</name>
    <name type="common">Water flea</name>
    <dbReference type="NCBI Taxonomy" id="6669"/>
    <lineage>
        <taxon>Eukaryota</taxon>
        <taxon>Metazoa</taxon>
        <taxon>Ecdysozoa</taxon>
        <taxon>Arthropoda</taxon>
        <taxon>Crustacea</taxon>
        <taxon>Branchiopoda</taxon>
        <taxon>Diplostraca</taxon>
        <taxon>Cladocera</taxon>
        <taxon>Anomopoda</taxon>
        <taxon>Daphniidae</taxon>
        <taxon>Daphnia</taxon>
    </lineage>
</organism>
<sequence>MLQEENWQLLPPIQGLIPRPEQEKNIAMVQEENRQQAEKLKGSEKYVNALKFTIISLGATVELQKDLTYDQETKKIDRLQDINWNLFNDLVIAIMSHGRLGRFLTADSGEKDINDICSEFSGKKFPGLLWKPIIFSSTSGKESV</sequence>
<dbReference type="PhylomeDB" id="E9GUH6"/>
<name>E9GUH6_DAPPU</name>
<dbReference type="GO" id="GO:0004197">
    <property type="term" value="F:cysteine-type endopeptidase activity"/>
    <property type="evidence" value="ECO:0007669"/>
    <property type="project" value="InterPro"/>
</dbReference>
<proteinExistence type="predicted"/>
<dbReference type="EMBL" id="GL732566">
    <property type="protein sequence ID" value="EFX76833.1"/>
    <property type="molecule type" value="Genomic_DNA"/>
</dbReference>
<dbReference type="KEGG" id="dpx:DAPPUDRAFT_322069"/>
<evidence type="ECO:0000313" key="2">
    <source>
        <dbReference type="EMBL" id="EFX76833.1"/>
    </source>
</evidence>
<dbReference type="SUPFAM" id="SSF52129">
    <property type="entry name" value="Caspase-like"/>
    <property type="match status" value="1"/>
</dbReference>
<dbReference type="HOGENOM" id="CLU_135819_0_0_1"/>
<dbReference type="PROSITE" id="PS50208">
    <property type="entry name" value="CASPASE_P20"/>
    <property type="match status" value="1"/>
</dbReference>
<protein>
    <recommendedName>
        <fullName evidence="1">Caspase family p20 domain-containing protein</fullName>
    </recommendedName>
</protein>
<dbReference type="InterPro" id="IPR029030">
    <property type="entry name" value="Caspase-like_dom_sf"/>
</dbReference>
<evidence type="ECO:0000259" key="1">
    <source>
        <dbReference type="PROSITE" id="PS50208"/>
    </source>
</evidence>
<evidence type="ECO:0000313" key="3">
    <source>
        <dbReference type="Proteomes" id="UP000000305"/>
    </source>
</evidence>
<dbReference type="InParanoid" id="E9GUH6"/>
<dbReference type="Gene3D" id="3.40.50.1460">
    <property type="match status" value="1"/>
</dbReference>
<accession>E9GUH6</accession>
<feature type="domain" description="Caspase family p20" evidence="1">
    <location>
        <begin position="28"/>
        <end position="135"/>
    </location>
</feature>
<dbReference type="GO" id="GO:0006508">
    <property type="term" value="P:proteolysis"/>
    <property type="evidence" value="ECO:0007669"/>
    <property type="project" value="InterPro"/>
</dbReference>
<dbReference type="Proteomes" id="UP000000305">
    <property type="component" value="Unassembled WGS sequence"/>
</dbReference>
<reference evidence="2 3" key="1">
    <citation type="journal article" date="2011" name="Science">
        <title>The ecoresponsive genome of Daphnia pulex.</title>
        <authorList>
            <person name="Colbourne J.K."/>
            <person name="Pfrender M.E."/>
            <person name="Gilbert D."/>
            <person name="Thomas W.K."/>
            <person name="Tucker A."/>
            <person name="Oakley T.H."/>
            <person name="Tokishita S."/>
            <person name="Aerts A."/>
            <person name="Arnold G.J."/>
            <person name="Basu M.K."/>
            <person name="Bauer D.J."/>
            <person name="Caceres C.E."/>
            <person name="Carmel L."/>
            <person name="Casola C."/>
            <person name="Choi J.H."/>
            <person name="Detter J.C."/>
            <person name="Dong Q."/>
            <person name="Dusheyko S."/>
            <person name="Eads B.D."/>
            <person name="Frohlich T."/>
            <person name="Geiler-Samerotte K.A."/>
            <person name="Gerlach D."/>
            <person name="Hatcher P."/>
            <person name="Jogdeo S."/>
            <person name="Krijgsveld J."/>
            <person name="Kriventseva E.V."/>
            <person name="Kultz D."/>
            <person name="Laforsch C."/>
            <person name="Lindquist E."/>
            <person name="Lopez J."/>
            <person name="Manak J.R."/>
            <person name="Muller J."/>
            <person name="Pangilinan J."/>
            <person name="Patwardhan R.P."/>
            <person name="Pitluck S."/>
            <person name="Pritham E.J."/>
            <person name="Rechtsteiner A."/>
            <person name="Rho M."/>
            <person name="Rogozin I.B."/>
            <person name="Sakarya O."/>
            <person name="Salamov A."/>
            <person name="Schaack S."/>
            <person name="Shapiro H."/>
            <person name="Shiga Y."/>
            <person name="Skalitzky C."/>
            <person name="Smith Z."/>
            <person name="Souvorov A."/>
            <person name="Sung W."/>
            <person name="Tang Z."/>
            <person name="Tsuchiya D."/>
            <person name="Tu H."/>
            <person name="Vos H."/>
            <person name="Wang M."/>
            <person name="Wolf Y.I."/>
            <person name="Yamagata H."/>
            <person name="Yamada T."/>
            <person name="Ye Y."/>
            <person name="Shaw J.R."/>
            <person name="Andrews J."/>
            <person name="Crease T.J."/>
            <person name="Tang H."/>
            <person name="Lucas S.M."/>
            <person name="Robertson H.M."/>
            <person name="Bork P."/>
            <person name="Koonin E.V."/>
            <person name="Zdobnov E.M."/>
            <person name="Grigoriev I.V."/>
            <person name="Lynch M."/>
            <person name="Boore J.L."/>
        </authorList>
    </citation>
    <scope>NUCLEOTIDE SEQUENCE [LARGE SCALE GENOMIC DNA]</scope>
</reference>
<dbReference type="AlphaFoldDB" id="E9GUH6"/>
<dbReference type="InterPro" id="IPR001309">
    <property type="entry name" value="Pept_C14_p20"/>
</dbReference>